<dbReference type="PIRSF" id="PIRSF006470">
    <property type="entry name" value="DctB"/>
    <property type="match status" value="1"/>
</dbReference>
<accession>A0ABS0ES50</accession>
<dbReference type="Proteomes" id="UP000657372">
    <property type="component" value="Unassembled WGS sequence"/>
</dbReference>
<gene>
    <name evidence="5" type="ORF">IXC47_07845</name>
</gene>
<dbReference type="NCBIfam" id="TIGR00787">
    <property type="entry name" value="dctP"/>
    <property type="match status" value="1"/>
</dbReference>
<organism evidence="5 6">
    <name type="scientific">Herminiimonas contaminans</name>
    <dbReference type="NCBI Taxonomy" id="1111140"/>
    <lineage>
        <taxon>Bacteria</taxon>
        <taxon>Pseudomonadati</taxon>
        <taxon>Pseudomonadota</taxon>
        <taxon>Betaproteobacteria</taxon>
        <taxon>Burkholderiales</taxon>
        <taxon>Oxalobacteraceae</taxon>
        <taxon>Herminiimonas</taxon>
    </lineage>
</organism>
<evidence type="ECO:0000256" key="3">
    <source>
        <dbReference type="ARBA" id="ARBA00022729"/>
    </source>
</evidence>
<evidence type="ECO:0000256" key="1">
    <source>
        <dbReference type="ARBA" id="ARBA00009023"/>
    </source>
</evidence>
<dbReference type="PANTHER" id="PTHR33376:SF7">
    <property type="entry name" value="C4-DICARBOXYLATE-BINDING PROTEIN DCTB"/>
    <property type="match status" value="1"/>
</dbReference>
<keyword evidence="2" id="KW-0813">Transport</keyword>
<dbReference type="Gene3D" id="3.40.190.170">
    <property type="entry name" value="Bacterial extracellular solute-binding protein, family 7"/>
    <property type="match status" value="1"/>
</dbReference>
<protein>
    <submittedName>
        <fullName evidence="5">DctP family TRAP transporter solute-binding subunit</fullName>
    </submittedName>
</protein>
<dbReference type="Pfam" id="PF03480">
    <property type="entry name" value="DctP"/>
    <property type="match status" value="1"/>
</dbReference>
<dbReference type="InterPro" id="IPR018389">
    <property type="entry name" value="DctP_fam"/>
</dbReference>
<dbReference type="RefSeq" id="WP_175627062.1">
    <property type="nucleotide sequence ID" value="NZ_JADOEL010000004.1"/>
</dbReference>
<evidence type="ECO:0000256" key="2">
    <source>
        <dbReference type="ARBA" id="ARBA00022448"/>
    </source>
</evidence>
<dbReference type="PANTHER" id="PTHR33376">
    <property type="match status" value="1"/>
</dbReference>
<feature type="signal peptide" evidence="4">
    <location>
        <begin position="1"/>
        <end position="25"/>
    </location>
</feature>
<keyword evidence="3 4" id="KW-0732">Signal</keyword>
<evidence type="ECO:0000313" key="5">
    <source>
        <dbReference type="EMBL" id="MBF8177589.1"/>
    </source>
</evidence>
<comment type="similarity">
    <text evidence="1">Belongs to the bacterial solute-binding protein 7 family.</text>
</comment>
<dbReference type="InterPro" id="IPR038404">
    <property type="entry name" value="TRAP_DctP_sf"/>
</dbReference>
<comment type="caution">
    <text evidence="5">The sequence shown here is derived from an EMBL/GenBank/DDBJ whole genome shotgun (WGS) entry which is preliminary data.</text>
</comment>
<name>A0ABS0ES50_9BURK</name>
<dbReference type="InterPro" id="IPR004682">
    <property type="entry name" value="TRAP_DctP"/>
</dbReference>
<evidence type="ECO:0000313" key="6">
    <source>
        <dbReference type="Proteomes" id="UP000657372"/>
    </source>
</evidence>
<reference evidence="5 6" key="1">
    <citation type="submission" date="2020-11" db="EMBL/GenBank/DDBJ databases">
        <title>WGS of Herminiimonas contaminans strain Marseille-Q4544 isolated from planarians Schmidtea mediterranea.</title>
        <authorList>
            <person name="Kangale L."/>
        </authorList>
    </citation>
    <scope>NUCLEOTIDE SEQUENCE [LARGE SCALE GENOMIC DNA]</scope>
    <source>
        <strain evidence="5 6">Marseille-Q4544</strain>
    </source>
</reference>
<keyword evidence="6" id="KW-1185">Reference proteome</keyword>
<dbReference type="NCBIfam" id="NF037995">
    <property type="entry name" value="TRAP_S1"/>
    <property type="match status" value="1"/>
</dbReference>
<feature type="chain" id="PRO_5046620004" evidence="4">
    <location>
        <begin position="26"/>
        <end position="339"/>
    </location>
</feature>
<dbReference type="EMBL" id="JADOEL010000004">
    <property type="protein sequence ID" value="MBF8177589.1"/>
    <property type="molecule type" value="Genomic_DNA"/>
</dbReference>
<evidence type="ECO:0000256" key="4">
    <source>
        <dbReference type="SAM" id="SignalP"/>
    </source>
</evidence>
<proteinExistence type="inferred from homology"/>
<sequence length="339" mass="37777">MKLATKLHLFMLGLALSLTSVIVSAQTTTVIKFSHVSPADSPKGKAALRFKELVERNSQRRIRVDVYPNNLLYKETDELEALQLGAVQMLAPSLAKLAQFGVQDFEVFDLPFAFTDKESVTRVTEGPIGKTLLRKLDSKGMVGLAYWNNGFKIMSGNKRLRVPSDFSGLAMRIHSSKVLSWQMESLGAIPLILDAYEVYPALQGGVVDGAETSPVNFYARKWYEVQSNVTISNHGYLGSAVVVNKKFWDGLPSDLRNTIDLAMREATVYGNNLAEEENAAALQAIKKLKKVKVYTLTEQETEAWRQAMLPVHKLLEGRIGKAIVYGVTRDADQRRNNPR</sequence>